<dbReference type="Proteomes" id="UP000664209">
    <property type="component" value="Unassembled WGS sequence"/>
</dbReference>
<keyword evidence="3 4" id="KW-0732">Signal</keyword>
<sequence length="443" mass="46756">MTRTTRRTARGAALRGTAVVGALALTLTACGGGSSDTDPEAAAEEGGELTVWAWDPTVEPIAEAYMEANPEVTIDIVNAGTGNDQYTALQNAIAAGSGIPDLAQVEYYALPQFSIGEALTDLSDLGAAELDGAFTPGPWTAVSQGEGIYGLPLDSGPMALFYNAAVFDEHGVEVPTTWDEYVEAARALNEADPAVSITNDTGDAGFTTSMIWQAGGTPYTVDGTDVTIDFTDEGSQAFAETWQQLVDEELVAPISSWSDEWYQGLGNGTIATLTIGAWMPGNFESGVPDASGDWRVAPMPQWTEGEQATAENGGSAMSVLEGGENNNAALAYDFLEFAAHGDGVQIRLDGGGFPATTADLESEEFLEREYEYFGGQKINEVLAQSAADVVEGWQYLPFQVYANSIFNDTVGQAYVSGTSLTEGLATWQEASITYGNDQGFTVD</sequence>
<accession>A0A939LTH4</accession>
<protein>
    <submittedName>
        <fullName evidence="5">Sugar ABC transporter substrate-binding protein</fullName>
    </submittedName>
</protein>
<dbReference type="InterPro" id="IPR006061">
    <property type="entry name" value="SBP_1_CS"/>
</dbReference>
<comment type="similarity">
    <text evidence="1">Belongs to the bacterial solute-binding protein 1 family.</text>
</comment>
<reference evidence="5" key="1">
    <citation type="submission" date="2021-03" db="EMBL/GenBank/DDBJ databases">
        <title>Actinotalea soli sp. nov., isolated from soil.</title>
        <authorList>
            <person name="Ping W."/>
            <person name="Zhang J."/>
        </authorList>
    </citation>
    <scope>NUCLEOTIDE SEQUENCE</scope>
    <source>
        <strain evidence="5">BY-33</strain>
    </source>
</reference>
<feature type="signal peptide" evidence="4">
    <location>
        <begin position="1"/>
        <end position="31"/>
    </location>
</feature>
<dbReference type="PROSITE" id="PS51257">
    <property type="entry name" value="PROKAR_LIPOPROTEIN"/>
    <property type="match status" value="1"/>
</dbReference>
<proteinExistence type="inferred from homology"/>
<dbReference type="PANTHER" id="PTHR43649:SF14">
    <property type="entry name" value="BLR3389 PROTEIN"/>
    <property type="match status" value="1"/>
</dbReference>
<comment type="caution">
    <text evidence="5">The sequence shown here is derived from an EMBL/GenBank/DDBJ whole genome shotgun (WGS) entry which is preliminary data.</text>
</comment>
<organism evidence="5 6">
    <name type="scientific">Actinotalea soli</name>
    <dbReference type="NCBI Taxonomy" id="2819234"/>
    <lineage>
        <taxon>Bacteria</taxon>
        <taxon>Bacillati</taxon>
        <taxon>Actinomycetota</taxon>
        <taxon>Actinomycetes</taxon>
        <taxon>Micrococcales</taxon>
        <taxon>Cellulomonadaceae</taxon>
        <taxon>Actinotalea</taxon>
    </lineage>
</organism>
<dbReference type="InterPro" id="IPR050490">
    <property type="entry name" value="Bact_solute-bd_prot1"/>
</dbReference>
<evidence type="ECO:0000256" key="2">
    <source>
        <dbReference type="ARBA" id="ARBA00022448"/>
    </source>
</evidence>
<dbReference type="Gene3D" id="3.40.190.10">
    <property type="entry name" value="Periplasmic binding protein-like II"/>
    <property type="match status" value="3"/>
</dbReference>
<evidence type="ECO:0000313" key="5">
    <source>
        <dbReference type="EMBL" id="MBO1752705.1"/>
    </source>
</evidence>
<dbReference type="PROSITE" id="PS01037">
    <property type="entry name" value="SBP_BACTERIAL_1"/>
    <property type="match status" value="1"/>
</dbReference>
<dbReference type="RefSeq" id="WP_208056389.1">
    <property type="nucleotide sequence ID" value="NZ_JAGEMK010000007.1"/>
</dbReference>
<evidence type="ECO:0000256" key="1">
    <source>
        <dbReference type="ARBA" id="ARBA00008520"/>
    </source>
</evidence>
<evidence type="ECO:0000256" key="4">
    <source>
        <dbReference type="SAM" id="SignalP"/>
    </source>
</evidence>
<evidence type="ECO:0000313" key="6">
    <source>
        <dbReference type="Proteomes" id="UP000664209"/>
    </source>
</evidence>
<dbReference type="EMBL" id="JAGEMK010000007">
    <property type="protein sequence ID" value="MBO1752705.1"/>
    <property type="molecule type" value="Genomic_DNA"/>
</dbReference>
<keyword evidence="6" id="KW-1185">Reference proteome</keyword>
<feature type="chain" id="PRO_5039029104" evidence="4">
    <location>
        <begin position="32"/>
        <end position="443"/>
    </location>
</feature>
<dbReference type="PANTHER" id="PTHR43649">
    <property type="entry name" value="ARABINOSE-BINDING PROTEIN-RELATED"/>
    <property type="match status" value="1"/>
</dbReference>
<evidence type="ECO:0000256" key="3">
    <source>
        <dbReference type="ARBA" id="ARBA00022729"/>
    </source>
</evidence>
<dbReference type="AlphaFoldDB" id="A0A939LTH4"/>
<gene>
    <name evidence="5" type="ORF">J4G33_12900</name>
</gene>
<dbReference type="SUPFAM" id="SSF53850">
    <property type="entry name" value="Periplasmic binding protein-like II"/>
    <property type="match status" value="1"/>
</dbReference>
<dbReference type="InterPro" id="IPR006059">
    <property type="entry name" value="SBP"/>
</dbReference>
<keyword evidence="2" id="KW-0813">Transport</keyword>
<dbReference type="Pfam" id="PF01547">
    <property type="entry name" value="SBP_bac_1"/>
    <property type="match status" value="1"/>
</dbReference>
<dbReference type="CDD" id="cd13585">
    <property type="entry name" value="PBP2_TMBP_like"/>
    <property type="match status" value="1"/>
</dbReference>
<name>A0A939LTH4_9CELL</name>
<dbReference type="GO" id="GO:0055085">
    <property type="term" value="P:transmembrane transport"/>
    <property type="evidence" value="ECO:0007669"/>
    <property type="project" value="InterPro"/>
</dbReference>